<dbReference type="Pfam" id="PF01370">
    <property type="entry name" value="Epimerase"/>
    <property type="match status" value="1"/>
</dbReference>
<evidence type="ECO:0000259" key="12">
    <source>
        <dbReference type="Pfam" id="PF01370"/>
    </source>
</evidence>
<evidence type="ECO:0000256" key="2">
    <source>
        <dbReference type="ARBA" id="ARBA00001911"/>
    </source>
</evidence>
<evidence type="ECO:0000256" key="3">
    <source>
        <dbReference type="ARBA" id="ARBA00004947"/>
    </source>
</evidence>
<dbReference type="SUPFAM" id="SSF51735">
    <property type="entry name" value="NAD(P)-binding Rossmann-fold domains"/>
    <property type="match status" value="1"/>
</dbReference>
<dbReference type="EC" id="5.1.3.2" evidence="5"/>
<reference evidence="13" key="1">
    <citation type="submission" date="2019-06" db="EMBL/GenBank/DDBJ databases">
        <title>Whole genome shotgun sequence of Cellulomonas cellasea NBRC 3753.</title>
        <authorList>
            <person name="Hosoyama A."/>
            <person name="Uohara A."/>
            <person name="Ohji S."/>
            <person name="Ichikawa N."/>
        </authorList>
    </citation>
    <scope>NUCLEOTIDE SEQUENCE [LARGE SCALE GENOMIC DNA]</scope>
    <source>
        <strain evidence="13">NBRC 3753</strain>
    </source>
</reference>
<accession>A0A4Y3L002</accession>
<dbReference type="PANTHER" id="PTHR43725">
    <property type="entry name" value="UDP-GLUCOSE 4-EPIMERASE"/>
    <property type="match status" value="1"/>
</dbReference>
<name>A0A4Y3L002_9CELL</name>
<evidence type="ECO:0000256" key="7">
    <source>
        <dbReference type="ARBA" id="ARBA00023027"/>
    </source>
</evidence>
<dbReference type="InterPro" id="IPR001509">
    <property type="entry name" value="Epimerase_deHydtase"/>
</dbReference>
<comment type="similarity">
    <text evidence="4">Belongs to the NAD(P)-dependent epimerase/dehydratase family.</text>
</comment>
<dbReference type="InterPro" id="IPR005886">
    <property type="entry name" value="UDP_G4E"/>
</dbReference>
<comment type="catalytic activity">
    <reaction evidence="1">
        <text>UDP-alpha-D-glucose = UDP-alpha-D-galactose</text>
        <dbReference type="Rhea" id="RHEA:22168"/>
        <dbReference type="ChEBI" id="CHEBI:58885"/>
        <dbReference type="ChEBI" id="CHEBI:66914"/>
        <dbReference type="EC" id="5.1.3.2"/>
    </reaction>
</comment>
<protein>
    <recommendedName>
        <fullName evidence="6">UDP-glucose 4-epimerase</fullName>
        <ecNumber evidence="5">5.1.3.2</ecNumber>
    </recommendedName>
    <alternativeName>
        <fullName evidence="11">Galactowaldenase</fullName>
    </alternativeName>
    <alternativeName>
        <fullName evidence="10">UDP-galactose 4-epimerase</fullName>
    </alternativeName>
</protein>
<sequence length="332" mass="34824">MTVLVTGGAGYIGAHVVRLLQQAGRDVLVVDDLSTGRRERLGGAEVVVADVADSASVRVLAAAMSSNGVRQVVHFAARKRVDESVARPAWYFRQNVTGLANVVEAMETAGADQLVFSSSAAVYGATEEASVAEDAPTVPVNPYGETKLAGEWLLRDAAHAGVLRGVALRYFNVAGSGWDDLGDPAVLNLVTMVLDRLARGEAPRVFGTDYATPDGTCVRDFVHVLDLARAHVAALERTAAAPAGTCDVFNVGTGEGASVARVVQELVRLTGIDTGVDYAPRRAGDPPSVVASVDRIREVLGWTAQEDLESILASAWSAWQAQPARTPAPGVV</sequence>
<evidence type="ECO:0000256" key="8">
    <source>
        <dbReference type="ARBA" id="ARBA00023235"/>
    </source>
</evidence>
<evidence type="ECO:0000256" key="9">
    <source>
        <dbReference type="ARBA" id="ARBA00023277"/>
    </source>
</evidence>
<evidence type="ECO:0000256" key="10">
    <source>
        <dbReference type="ARBA" id="ARBA00031367"/>
    </source>
</evidence>
<dbReference type="UniPathway" id="UPA00214"/>
<dbReference type="NCBIfam" id="TIGR01179">
    <property type="entry name" value="galE"/>
    <property type="match status" value="1"/>
</dbReference>
<dbReference type="GO" id="GO:0003978">
    <property type="term" value="F:UDP-glucose 4-epimerase activity"/>
    <property type="evidence" value="ECO:0007669"/>
    <property type="project" value="UniProtKB-EC"/>
</dbReference>
<dbReference type="EMBL" id="BJLR01000039">
    <property type="protein sequence ID" value="GEA89949.1"/>
    <property type="molecule type" value="Genomic_DNA"/>
</dbReference>
<evidence type="ECO:0000256" key="11">
    <source>
        <dbReference type="ARBA" id="ARBA00033067"/>
    </source>
</evidence>
<keyword evidence="9" id="KW-0119">Carbohydrate metabolism</keyword>
<gene>
    <name evidence="13" type="primary">galE2</name>
    <name evidence="13" type="ORF">CCE01nite_38980</name>
</gene>
<comment type="pathway">
    <text evidence="3">Carbohydrate metabolism; galactose metabolism.</text>
</comment>
<evidence type="ECO:0000313" key="14">
    <source>
        <dbReference type="Proteomes" id="UP000317046"/>
    </source>
</evidence>
<dbReference type="InterPro" id="IPR036291">
    <property type="entry name" value="NAD(P)-bd_dom_sf"/>
</dbReference>
<keyword evidence="14" id="KW-1185">Reference proteome</keyword>
<evidence type="ECO:0000256" key="5">
    <source>
        <dbReference type="ARBA" id="ARBA00013189"/>
    </source>
</evidence>
<evidence type="ECO:0000256" key="1">
    <source>
        <dbReference type="ARBA" id="ARBA00000083"/>
    </source>
</evidence>
<dbReference type="RefSeq" id="WP_141372885.1">
    <property type="nucleotide sequence ID" value="NZ_BJLR01000039.1"/>
</dbReference>
<comment type="cofactor">
    <cofactor evidence="2">
        <name>NAD(+)</name>
        <dbReference type="ChEBI" id="CHEBI:57540"/>
    </cofactor>
</comment>
<dbReference type="AlphaFoldDB" id="A0A4Y3L002"/>
<comment type="caution">
    <text evidence="13">The sequence shown here is derived from an EMBL/GenBank/DDBJ whole genome shotgun (WGS) entry which is preliminary data.</text>
</comment>
<organism evidence="13 14">
    <name type="scientific">Cellulomonas cellasea</name>
    <dbReference type="NCBI Taxonomy" id="43670"/>
    <lineage>
        <taxon>Bacteria</taxon>
        <taxon>Bacillati</taxon>
        <taxon>Actinomycetota</taxon>
        <taxon>Actinomycetes</taxon>
        <taxon>Micrococcales</taxon>
        <taxon>Cellulomonadaceae</taxon>
        <taxon>Cellulomonas</taxon>
    </lineage>
</organism>
<dbReference type="Proteomes" id="UP000317046">
    <property type="component" value="Unassembled WGS sequence"/>
</dbReference>
<keyword evidence="7" id="KW-0520">NAD</keyword>
<dbReference type="Gene3D" id="3.40.50.720">
    <property type="entry name" value="NAD(P)-binding Rossmann-like Domain"/>
    <property type="match status" value="1"/>
</dbReference>
<evidence type="ECO:0000256" key="4">
    <source>
        <dbReference type="ARBA" id="ARBA00007637"/>
    </source>
</evidence>
<evidence type="ECO:0000313" key="13">
    <source>
        <dbReference type="EMBL" id="GEA89949.1"/>
    </source>
</evidence>
<feature type="domain" description="NAD-dependent epimerase/dehydratase" evidence="12">
    <location>
        <begin position="3"/>
        <end position="252"/>
    </location>
</feature>
<dbReference type="Gene3D" id="3.90.25.10">
    <property type="entry name" value="UDP-galactose 4-epimerase, domain 1"/>
    <property type="match status" value="1"/>
</dbReference>
<dbReference type="GO" id="GO:0033499">
    <property type="term" value="P:galactose catabolic process via UDP-galactose, Leloir pathway"/>
    <property type="evidence" value="ECO:0007669"/>
    <property type="project" value="TreeGrafter"/>
</dbReference>
<proteinExistence type="inferred from homology"/>
<keyword evidence="8" id="KW-0413">Isomerase</keyword>
<dbReference type="PANTHER" id="PTHR43725:SF53">
    <property type="entry name" value="UDP-ARABINOSE 4-EPIMERASE 1"/>
    <property type="match status" value="1"/>
</dbReference>
<evidence type="ECO:0000256" key="6">
    <source>
        <dbReference type="ARBA" id="ARBA00018569"/>
    </source>
</evidence>